<dbReference type="GO" id="GO:0019781">
    <property type="term" value="F:NEDD8 activating enzyme activity"/>
    <property type="evidence" value="ECO:0007669"/>
    <property type="project" value="UniProtKB-UniRule"/>
</dbReference>
<dbReference type="PANTHER" id="PTHR10953">
    <property type="entry name" value="UBIQUITIN-ACTIVATING ENZYME E1"/>
    <property type="match status" value="1"/>
</dbReference>
<dbReference type="GO" id="GO:0005737">
    <property type="term" value="C:cytoplasm"/>
    <property type="evidence" value="ECO:0007669"/>
    <property type="project" value="TreeGrafter"/>
</dbReference>
<dbReference type="PIRSF" id="PIRSF039099">
    <property type="entry name" value="APP-BP1"/>
    <property type="match status" value="1"/>
</dbReference>
<dbReference type="InterPro" id="IPR000594">
    <property type="entry name" value="ThiF_NAD_FAD-bd"/>
</dbReference>
<dbReference type="GO" id="GO:0045116">
    <property type="term" value="P:protein neddylation"/>
    <property type="evidence" value="ECO:0007669"/>
    <property type="project" value="UniProtKB-UniRule"/>
</dbReference>
<name>A0A8T2TM77_CERRI</name>
<proteinExistence type="inferred from homology"/>
<dbReference type="Proteomes" id="UP000825935">
    <property type="component" value="Chromosome 11"/>
</dbReference>
<keyword evidence="7" id="KW-1185">Reference proteome</keyword>
<dbReference type="EMBL" id="CM035416">
    <property type="protein sequence ID" value="KAH7424561.1"/>
    <property type="molecule type" value="Genomic_DNA"/>
</dbReference>
<dbReference type="CDD" id="cd01493">
    <property type="entry name" value="APPBP1_RUB"/>
    <property type="match status" value="1"/>
</dbReference>
<evidence type="ECO:0000256" key="3">
    <source>
        <dbReference type="ARBA" id="ARBA00022786"/>
    </source>
</evidence>
<evidence type="ECO:0000256" key="2">
    <source>
        <dbReference type="ARBA" id="ARBA00006868"/>
    </source>
</evidence>
<gene>
    <name evidence="6" type="ORF">KP509_11G013600</name>
</gene>
<dbReference type="InterPro" id="IPR035985">
    <property type="entry name" value="Ubiquitin-activating_enz"/>
</dbReference>
<comment type="caution">
    <text evidence="6">The sequence shown here is derived from an EMBL/GenBank/DDBJ whole genome shotgun (WGS) entry which is preliminary data.</text>
</comment>
<protein>
    <recommendedName>
        <fullName evidence="4">NEDD8-activating enzyme E1 regulatory subunit</fullName>
    </recommendedName>
</protein>
<dbReference type="OMA" id="KLITHQY"/>
<dbReference type="InterPro" id="IPR045886">
    <property type="entry name" value="ThiF/MoeB/HesA"/>
</dbReference>
<evidence type="ECO:0000259" key="5">
    <source>
        <dbReference type="Pfam" id="PF00899"/>
    </source>
</evidence>
<evidence type="ECO:0000256" key="4">
    <source>
        <dbReference type="PIRNR" id="PIRNR039099"/>
    </source>
</evidence>
<comment type="pathway">
    <text evidence="1 4">Protein modification; protein neddylation.</text>
</comment>
<dbReference type="AlphaFoldDB" id="A0A8T2TM77"/>
<keyword evidence="3 4" id="KW-0833">Ubl conjugation pathway</keyword>
<organism evidence="6 7">
    <name type="scientific">Ceratopteris richardii</name>
    <name type="common">Triangle waterfern</name>
    <dbReference type="NCBI Taxonomy" id="49495"/>
    <lineage>
        <taxon>Eukaryota</taxon>
        <taxon>Viridiplantae</taxon>
        <taxon>Streptophyta</taxon>
        <taxon>Embryophyta</taxon>
        <taxon>Tracheophyta</taxon>
        <taxon>Polypodiopsida</taxon>
        <taxon>Polypodiidae</taxon>
        <taxon>Polypodiales</taxon>
        <taxon>Pteridineae</taxon>
        <taxon>Pteridaceae</taxon>
        <taxon>Parkerioideae</taxon>
        <taxon>Ceratopteris</taxon>
    </lineage>
</organism>
<dbReference type="Pfam" id="PF00899">
    <property type="entry name" value="ThiF"/>
    <property type="match status" value="1"/>
</dbReference>
<feature type="domain" description="THIF-type NAD/FAD binding fold" evidence="5">
    <location>
        <begin position="11"/>
        <end position="547"/>
    </location>
</feature>
<comment type="function">
    <text evidence="4">Regulatory subunit of the dimeric E1 enzyme. E1 activates RUB1/NEDD8 by first adenylating its C-terminal glycine residue with ATP, thereafter linking this residue to the side chain of the catalytic cysteine, yielding a RUB1-ECR1 thioester and free AMP. E1 finally transfers RUB1 to the catalytic cysteine of RCE1.</text>
</comment>
<evidence type="ECO:0000313" key="7">
    <source>
        <dbReference type="Proteomes" id="UP000825935"/>
    </source>
</evidence>
<sequence>MEVRNNNNNKYDRQLRIWGDQGQLALEQANTCLLNCGPTGSEALKNLVLGGIGSCTIVDDSKVEARDLGNNFFVDWESIGLSKAKTVCNFLQELNDTVKAKFLEESPETIINVNPDFFSQFTLVIATQMKEQSLLMLDAICRKQGVMLLIARSFGLTGLIRISLKEHCVIESKPDNVIHDLRLQKPWAELKRFSDEFDTEIDDSVIHKHIPFAILLIKACEDWRKTHGDSLPSTSKEKAEFKNLLSSKRRGVDEDNYKEAILSAYRVWSSPTISSELQKILNDSAAEVNMNSPDFWVMVAALKEFIANEGEGDLPLDGTIPDMTSTTEYYVTLQKIYQEKAESHVSSMEARVREILKRIGKDPQSISKSAIKLFCKNSRNVRVYRYPSLEDEYNSCIGGELQRLLGLEENRESGNGAQVMVGGEAAEKGSPSHAMDINATFYLLLRGVDHFAAAYNRYPGIFADEQEDDAMKLKSIATTLLSKMSGGSRAVLSDDLINEICRYGASEIHTVASVIGGIASQEAIKLLTRQFTPIPGVLMYNGIDSTTTILQLTTCI</sequence>
<dbReference type="SUPFAM" id="SSF69572">
    <property type="entry name" value="Activating enzymes of the ubiquitin-like proteins"/>
    <property type="match status" value="1"/>
</dbReference>
<evidence type="ECO:0000256" key="1">
    <source>
        <dbReference type="ARBA" id="ARBA00005032"/>
    </source>
</evidence>
<dbReference type="PANTHER" id="PTHR10953:SF29">
    <property type="entry name" value="NEDD8-ACTIVATING ENZYME E1 REGULATORY SUBUNIT"/>
    <property type="match status" value="1"/>
</dbReference>
<dbReference type="OrthoDB" id="1708823at2759"/>
<evidence type="ECO:0000313" key="6">
    <source>
        <dbReference type="EMBL" id="KAH7424561.1"/>
    </source>
</evidence>
<dbReference type="FunFam" id="3.40.50.720:FF:000337">
    <property type="entry name" value="NEDD8-activating enzyme E1 regulatory subunit"/>
    <property type="match status" value="1"/>
</dbReference>
<dbReference type="Gene3D" id="3.40.50.720">
    <property type="entry name" value="NAD(P)-binding Rossmann-like Domain"/>
    <property type="match status" value="2"/>
</dbReference>
<dbReference type="InterPro" id="IPR030667">
    <property type="entry name" value="APP-BP1"/>
</dbReference>
<reference evidence="6" key="1">
    <citation type="submission" date="2021-08" db="EMBL/GenBank/DDBJ databases">
        <title>WGS assembly of Ceratopteris richardii.</title>
        <authorList>
            <person name="Marchant D.B."/>
            <person name="Chen G."/>
            <person name="Jenkins J."/>
            <person name="Shu S."/>
            <person name="Leebens-Mack J."/>
            <person name="Grimwood J."/>
            <person name="Schmutz J."/>
            <person name="Soltis P."/>
            <person name="Soltis D."/>
            <person name="Chen Z.-H."/>
        </authorList>
    </citation>
    <scope>NUCLEOTIDE SEQUENCE</scope>
    <source>
        <strain evidence="6">Whitten #5841</strain>
        <tissue evidence="6">Leaf</tissue>
    </source>
</reference>
<comment type="similarity">
    <text evidence="2 4">Belongs to the ubiquitin-activating E1 family. ULA1 subfamily.</text>
</comment>
<accession>A0A8T2TM77</accession>